<dbReference type="EMBL" id="CAJNOQ010001617">
    <property type="protein sequence ID" value="CAF0907159.1"/>
    <property type="molecule type" value="Genomic_DNA"/>
</dbReference>
<protein>
    <submittedName>
        <fullName evidence="3">Uncharacterized protein</fullName>
    </submittedName>
</protein>
<feature type="region of interest" description="Disordered" evidence="1">
    <location>
        <begin position="1182"/>
        <end position="1436"/>
    </location>
</feature>
<feature type="signal peptide" evidence="2">
    <location>
        <begin position="1"/>
        <end position="19"/>
    </location>
</feature>
<feature type="compositionally biased region" description="Low complexity" evidence="1">
    <location>
        <begin position="1387"/>
        <end position="1400"/>
    </location>
</feature>
<feature type="compositionally biased region" description="Low complexity" evidence="1">
    <location>
        <begin position="1333"/>
        <end position="1345"/>
    </location>
</feature>
<feature type="compositionally biased region" description="Basic and acidic residues" evidence="1">
    <location>
        <begin position="1401"/>
        <end position="1416"/>
    </location>
</feature>
<proteinExistence type="predicted"/>
<feature type="compositionally biased region" description="Low complexity" evidence="1">
    <location>
        <begin position="1267"/>
        <end position="1280"/>
    </location>
</feature>
<feature type="compositionally biased region" description="Basic and acidic residues" evidence="1">
    <location>
        <begin position="111"/>
        <end position="126"/>
    </location>
</feature>
<dbReference type="EMBL" id="CAJOBC010001617">
    <property type="protein sequence ID" value="CAF3688765.1"/>
    <property type="molecule type" value="Genomic_DNA"/>
</dbReference>
<evidence type="ECO:0000256" key="2">
    <source>
        <dbReference type="SAM" id="SignalP"/>
    </source>
</evidence>
<dbReference type="Proteomes" id="UP000681722">
    <property type="component" value="Unassembled WGS sequence"/>
</dbReference>
<feature type="chain" id="PRO_5036223807" evidence="2">
    <location>
        <begin position="20"/>
        <end position="1436"/>
    </location>
</feature>
<evidence type="ECO:0000256" key="1">
    <source>
        <dbReference type="SAM" id="MobiDB-lite"/>
    </source>
</evidence>
<name>A0A814A5F6_9BILA</name>
<sequence length="1436" mass="160717">MKLHILILLLAITTTSIFGQGNRDDEKQQTADSGFSPSDGKDSQSKDDKLPPNDSKRPADTDRPVDKDQSVDKDRPVDTMSKNGIDSPLIPLPNSNSFHADGSHSSSSSSSEKHEQEQKQNEESHWNLDQQSHGDGSTRPTVPTTLPPVLTTRPPVLTTLNPDKTNFVHISGNILLKKLQQSSIASVQYEQYGWNSQSGSLLHPSLIQSTQNFDITREIIARGSQITLYVSTTKTLEPKQAFDKFEIEWSNKYFPVPFDIDVRLPYDHRVSEQKSDIVLYFFVYIVNENNAETFIPAGSSQILLQNTNLLSQRLDIFVQMSGIRINGLIKVRFSPSDITPGTTFHIKVVPENSWLPSFRQSQDVSVAELTITNPTTKYPVAFLMTVSYQSLKLGVKYYAIGYINENGQQRLIQQEPIWIINEQQILVTPQLVFTVIPNPFILSGVVQRSMPRPSNYRLQPHSSLIIRVHEIGSKTPDIIYKLPDINILPQNFQINISEAYRFDQTRNYDIRALILSERNDLYMASLEPVSLLVDVPMYSPRIYVPVDDLLYFVKCLIVTSSTHQLRFMRGSSAKIFVTDSPETSTKPIASLIIRDIESFRNFTIRIPATAIEQGHNYYLVVRIELNDMVTHLSKTLVISQNQPPPLVIELPIISLNLISGTIYDLDVRPAQWSSSSHVELYLIDSSRPKQIVQIWRVHLEKDFPVRFEVELDFSLLFPDRIYQLQAAIKNQRDELEYQPAGTIDVLNRNGIITDIRIPVTIVKKVQVVNGLVYIVDLQKITISPPHESSELIIQLSSTPSLQFPTIIQEQRIDISGKELPIGFSMKLDLAKIDITSVYYFLVRYVRNGRDVIPVQQAYAFSPRNEATVVITLSKTPQIPIRGQVVSSTGTLMLPLESVIHLYITDQPDLLKPVILSEVYLQTTLNRLYEFEMTVDSILIQQQRPLYLRAEILYREKIVLRMPRAALLQLSAGGEWNVNLIVDLPTILTGEITSLRPIDAIHGDFDVYVIIFERGQRQTVLQQIQIRLDAKLPQSYRIEVDQKLFSSYKQYQAEAIIKNCKEQTLFESGGSVDITKGLNVNIVLPVILTDPAKLNNTVRLDEVAPVDTGDWKLSVTGNGNFGQIEILPFAYQGSNFAYSGNAGSLTQLQQVAVGQQGLVAGVDKNQQQGLVLGVDKKPDRVITSGFGALPSQRPEGDYHLSQGGSKSSSSSSSSKEEKQQQQSAQEHWSESANGSPALQVNPSIGLKSDNRPVVDPVPSERPEGDYHLSQGGSKSSSSSSLSKEEKQRQESAQEHWSESANGIGNRPVVDPVPSTRPVVDPVPSQRPEDDYHLSQGGSKSSSSSSSSKEEKKQQESAQEHWNESANGIGNRPVVDPVPSQRPEDDYHLSQGGSKSSSSSSLSKEEKQRQESAQEHWNESANGIGNRPVAETIPPRRT</sequence>
<feature type="compositionally biased region" description="Polar residues" evidence="1">
    <location>
        <begin position="1223"/>
        <end position="1241"/>
    </location>
</feature>
<feature type="compositionally biased region" description="Low complexity" evidence="1">
    <location>
        <begin position="1200"/>
        <end position="1212"/>
    </location>
</feature>
<dbReference type="OrthoDB" id="10031164at2759"/>
<accession>A0A814A5F6</accession>
<feature type="compositionally biased region" description="Basic and acidic residues" evidence="1">
    <location>
        <begin position="39"/>
        <end position="77"/>
    </location>
</feature>
<feature type="region of interest" description="Disordered" evidence="1">
    <location>
        <begin position="20"/>
        <end position="156"/>
    </location>
</feature>
<evidence type="ECO:0000313" key="4">
    <source>
        <dbReference type="EMBL" id="CAF3688765.1"/>
    </source>
</evidence>
<keyword evidence="2" id="KW-0732">Signal</keyword>
<feature type="compositionally biased region" description="Basic and acidic residues" evidence="1">
    <location>
        <begin position="1281"/>
        <end position="1296"/>
    </location>
</feature>
<gene>
    <name evidence="3" type="ORF">GPM918_LOCUS8952</name>
    <name evidence="4" type="ORF">SRO942_LOCUS8953</name>
</gene>
<organism evidence="3 5">
    <name type="scientific">Didymodactylos carnosus</name>
    <dbReference type="NCBI Taxonomy" id="1234261"/>
    <lineage>
        <taxon>Eukaryota</taxon>
        <taxon>Metazoa</taxon>
        <taxon>Spiralia</taxon>
        <taxon>Gnathifera</taxon>
        <taxon>Rotifera</taxon>
        <taxon>Eurotatoria</taxon>
        <taxon>Bdelloidea</taxon>
        <taxon>Philodinida</taxon>
        <taxon>Philodinidae</taxon>
        <taxon>Didymodactylos</taxon>
    </lineage>
</organism>
<evidence type="ECO:0000313" key="3">
    <source>
        <dbReference type="EMBL" id="CAF0907159.1"/>
    </source>
</evidence>
<keyword evidence="5" id="KW-1185">Reference proteome</keyword>
<feature type="compositionally biased region" description="Basic and acidic residues" evidence="1">
    <location>
        <begin position="1346"/>
        <end position="1361"/>
    </location>
</feature>
<evidence type="ECO:0000313" key="5">
    <source>
        <dbReference type="Proteomes" id="UP000663829"/>
    </source>
</evidence>
<feature type="compositionally biased region" description="Low complexity" evidence="1">
    <location>
        <begin position="138"/>
        <end position="156"/>
    </location>
</feature>
<reference evidence="3" key="1">
    <citation type="submission" date="2021-02" db="EMBL/GenBank/DDBJ databases">
        <authorList>
            <person name="Nowell W R."/>
        </authorList>
    </citation>
    <scope>NUCLEOTIDE SEQUENCE</scope>
</reference>
<feature type="compositionally biased region" description="Basic and acidic residues" evidence="1">
    <location>
        <begin position="1247"/>
        <end position="1265"/>
    </location>
</feature>
<dbReference type="Proteomes" id="UP000663829">
    <property type="component" value="Unassembled WGS sequence"/>
</dbReference>
<comment type="caution">
    <text evidence="3">The sequence shown here is derived from an EMBL/GenBank/DDBJ whole genome shotgun (WGS) entry which is preliminary data.</text>
</comment>